<protein>
    <submittedName>
        <fullName evidence="1">Uncharacterized protein</fullName>
    </submittedName>
</protein>
<gene>
    <name evidence="1" type="ORF">ORQ98_19455</name>
</gene>
<accession>A0ABT5UCN9</accession>
<organism evidence="1 2">
    <name type="scientific">Spartinivicinus poritis</name>
    <dbReference type="NCBI Taxonomy" id="2994640"/>
    <lineage>
        <taxon>Bacteria</taxon>
        <taxon>Pseudomonadati</taxon>
        <taxon>Pseudomonadota</taxon>
        <taxon>Gammaproteobacteria</taxon>
        <taxon>Oceanospirillales</taxon>
        <taxon>Zooshikellaceae</taxon>
        <taxon>Spartinivicinus</taxon>
    </lineage>
</organism>
<reference evidence="1 2" key="1">
    <citation type="submission" date="2022-11" db="EMBL/GenBank/DDBJ databases">
        <title>Spartinivicinus poritis sp. nov., isolated from scleractinian coral Porites lutea.</title>
        <authorList>
            <person name="Zhang G."/>
            <person name="Cai L."/>
            <person name="Wei Q."/>
        </authorList>
    </citation>
    <scope>NUCLEOTIDE SEQUENCE [LARGE SCALE GENOMIC DNA]</scope>
    <source>
        <strain evidence="1 2">A2-2</strain>
    </source>
</reference>
<dbReference type="EMBL" id="JAPMOU010000029">
    <property type="protein sequence ID" value="MDE1464137.1"/>
    <property type="molecule type" value="Genomic_DNA"/>
</dbReference>
<sequence>MNDPREQLERVKRSLDRVKNNKNKSVADYRGDLYHFFQDCYHLKDWIKNYSTINGY</sequence>
<keyword evidence="2" id="KW-1185">Reference proteome</keyword>
<dbReference type="Proteomes" id="UP001528823">
    <property type="component" value="Unassembled WGS sequence"/>
</dbReference>
<dbReference type="RefSeq" id="WP_274690468.1">
    <property type="nucleotide sequence ID" value="NZ_JAPMOU010000029.1"/>
</dbReference>
<proteinExistence type="predicted"/>
<evidence type="ECO:0000313" key="1">
    <source>
        <dbReference type="EMBL" id="MDE1464137.1"/>
    </source>
</evidence>
<comment type="caution">
    <text evidence="1">The sequence shown here is derived from an EMBL/GenBank/DDBJ whole genome shotgun (WGS) entry which is preliminary data.</text>
</comment>
<evidence type="ECO:0000313" key="2">
    <source>
        <dbReference type="Proteomes" id="UP001528823"/>
    </source>
</evidence>
<name>A0ABT5UCN9_9GAMM</name>